<feature type="transmembrane region" description="Helical" evidence="8">
    <location>
        <begin position="191"/>
        <end position="209"/>
    </location>
</feature>
<dbReference type="Proteomes" id="UP000780801">
    <property type="component" value="Unassembled WGS sequence"/>
</dbReference>
<evidence type="ECO:0000256" key="3">
    <source>
        <dbReference type="ARBA" id="ARBA00022692"/>
    </source>
</evidence>
<keyword evidence="5 6" id="KW-0472">Membrane</keyword>
<dbReference type="SMART" id="SM00724">
    <property type="entry name" value="TLC"/>
    <property type="match status" value="1"/>
</dbReference>
<feature type="transmembrane region" description="Helical" evidence="8">
    <location>
        <begin position="325"/>
        <end position="344"/>
    </location>
</feature>
<dbReference type="OrthoDB" id="537032at2759"/>
<evidence type="ECO:0000313" key="11">
    <source>
        <dbReference type="Proteomes" id="UP000780801"/>
    </source>
</evidence>
<accession>A0A9P6KBH8</accession>
<organism evidence="10 11">
    <name type="scientific">Lunasporangiospora selenospora</name>
    <dbReference type="NCBI Taxonomy" id="979761"/>
    <lineage>
        <taxon>Eukaryota</taxon>
        <taxon>Fungi</taxon>
        <taxon>Fungi incertae sedis</taxon>
        <taxon>Mucoromycota</taxon>
        <taxon>Mortierellomycotina</taxon>
        <taxon>Mortierellomycetes</taxon>
        <taxon>Mortierellales</taxon>
        <taxon>Mortierellaceae</taxon>
        <taxon>Lunasporangiospora</taxon>
    </lineage>
</organism>
<comment type="caution">
    <text evidence="10">The sequence shown here is derived from an EMBL/GenBank/DDBJ whole genome shotgun (WGS) entry which is preliminary data.</text>
</comment>
<feature type="compositionally biased region" description="Basic residues" evidence="7">
    <location>
        <begin position="17"/>
        <end position="31"/>
    </location>
</feature>
<proteinExistence type="inferred from homology"/>
<dbReference type="PANTHER" id="PTHR12560">
    <property type="entry name" value="LONGEVITY ASSURANCE FACTOR 1 LAG1"/>
    <property type="match status" value="1"/>
</dbReference>
<keyword evidence="11" id="KW-1185">Reference proteome</keyword>
<feature type="compositionally biased region" description="Polar residues" evidence="7">
    <location>
        <begin position="382"/>
        <end position="397"/>
    </location>
</feature>
<feature type="transmembrane region" description="Helical" evidence="8">
    <location>
        <begin position="104"/>
        <end position="126"/>
    </location>
</feature>
<feature type="compositionally biased region" description="Polar residues" evidence="7">
    <location>
        <begin position="1"/>
        <end position="11"/>
    </location>
</feature>
<evidence type="ECO:0000256" key="1">
    <source>
        <dbReference type="ARBA" id="ARBA00004141"/>
    </source>
</evidence>
<evidence type="ECO:0000256" key="6">
    <source>
        <dbReference type="PROSITE-ProRule" id="PRU00205"/>
    </source>
</evidence>
<evidence type="ECO:0000259" key="9">
    <source>
        <dbReference type="PROSITE" id="PS50922"/>
    </source>
</evidence>
<dbReference type="AlphaFoldDB" id="A0A9P6KBH8"/>
<dbReference type="GO" id="GO:0016020">
    <property type="term" value="C:membrane"/>
    <property type="evidence" value="ECO:0007669"/>
    <property type="project" value="UniProtKB-SubCell"/>
</dbReference>
<evidence type="ECO:0000313" key="10">
    <source>
        <dbReference type="EMBL" id="KAF9579294.1"/>
    </source>
</evidence>
<evidence type="ECO:0000256" key="2">
    <source>
        <dbReference type="ARBA" id="ARBA00009808"/>
    </source>
</evidence>
<dbReference type="GO" id="GO:0050291">
    <property type="term" value="F:sphingosine N-acyltransferase activity"/>
    <property type="evidence" value="ECO:0007669"/>
    <property type="project" value="InterPro"/>
</dbReference>
<evidence type="ECO:0000256" key="4">
    <source>
        <dbReference type="ARBA" id="ARBA00022989"/>
    </source>
</evidence>
<feature type="transmembrane region" description="Helical" evidence="8">
    <location>
        <begin position="147"/>
        <end position="171"/>
    </location>
</feature>
<feature type="region of interest" description="Disordered" evidence="7">
    <location>
        <begin position="1"/>
        <end position="31"/>
    </location>
</feature>
<evidence type="ECO:0000256" key="7">
    <source>
        <dbReference type="SAM" id="MobiDB-lite"/>
    </source>
</evidence>
<feature type="compositionally biased region" description="Low complexity" evidence="7">
    <location>
        <begin position="398"/>
        <end position="410"/>
    </location>
</feature>
<dbReference type="GO" id="GO:0046513">
    <property type="term" value="P:ceramide biosynthetic process"/>
    <property type="evidence" value="ECO:0007669"/>
    <property type="project" value="InterPro"/>
</dbReference>
<comment type="subcellular location">
    <subcellularLocation>
        <location evidence="1">Membrane</location>
        <topology evidence="1">Multi-pass membrane protein</topology>
    </subcellularLocation>
</comment>
<evidence type="ECO:0000256" key="8">
    <source>
        <dbReference type="SAM" id="Phobius"/>
    </source>
</evidence>
<protein>
    <submittedName>
        <fullName evidence="10">Sphingosine N-acyltransferase lag1</fullName>
    </submittedName>
</protein>
<sequence length="426" mass="49128">MSRTSTASGDIQDSKAKRQHNHTQRPKRRKATAPVFDGFVKALRLQNYFQNDKDLSLKIMATVFLGSLLGNSFCRKMTTITYRFAEDADKNWWEARFLKGWDDLAFVLFWIVAFTYIRAVFMKGYFNPMGKRLGIRGSKLERFEEQAYILVYYVTSWASGMALMYYSPYWLSTAHYWIGYPHDKIQAPYKIYYLVQLAFWIQQIYVVNTDMKRKDYWAMLIHHFITCALIGGSYAFHLTPVGNAILVVMDVSDVFLAVPKILKYQGYTAICDYLFGLFVISWAVTRHYLFPLIIMSVAQEPQKLMDMSWDPSRDLFFTKNVQNGFLTLLFGLEGVLCFWFLMIFKVIYKMFKSGAGADDNRSHDEDSDEEEVHGESKEKSVVTESKTTTAKTPNGSVTMTTTTTTTTTTTAKEAKTNGVHRVNNKN</sequence>
<feature type="domain" description="TLC" evidence="9">
    <location>
        <begin position="141"/>
        <end position="352"/>
    </location>
</feature>
<comment type="similarity">
    <text evidence="2">Belongs to the sphingosine N-acyltransferase family.</text>
</comment>
<dbReference type="InterPro" id="IPR016439">
    <property type="entry name" value="Lag1/Lac1-like"/>
</dbReference>
<dbReference type="EMBL" id="JAABOA010002882">
    <property type="protein sequence ID" value="KAF9579294.1"/>
    <property type="molecule type" value="Genomic_DNA"/>
</dbReference>
<name>A0A9P6KBH8_9FUNG</name>
<feature type="region of interest" description="Disordered" evidence="7">
    <location>
        <begin position="357"/>
        <end position="426"/>
    </location>
</feature>
<keyword evidence="3 6" id="KW-0812">Transmembrane</keyword>
<reference evidence="10" key="1">
    <citation type="journal article" date="2020" name="Fungal Divers.">
        <title>Resolving the Mortierellaceae phylogeny through synthesis of multi-gene phylogenetics and phylogenomics.</title>
        <authorList>
            <person name="Vandepol N."/>
            <person name="Liber J."/>
            <person name="Desiro A."/>
            <person name="Na H."/>
            <person name="Kennedy M."/>
            <person name="Barry K."/>
            <person name="Grigoriev I.V."/>
            <person name="Miller A.N."/>
            <person name="O'Donnell K."/>
            <person name="Stajich J.E."/>
            <person name="Bonito G."/>
        </authorList>
    </citation>
    <scope>NUCLEOTIDE SEQUENCE</scope>
    <source>
        <strain evidence="10">KOD1015</strain>
    </source>
</reference>
<feature type="transmembrane region" description="Helical" evidence="8">
    <location>
        <begin position="216"/>
        <end position="236"/>
    </location>
</feature>
<evidence type="ECO:0000256" key="5">
    <source>
        <dbReference type="ARBA" id="ARBA00023136"/>
    </source>
</evidence>
<gene>
    <name evidence="10" type="primary">LAG1_3</name>
    <name evidence="10" type="ORF">BGW38_004505</name>
</gene>
<keyword evidence="4 8" id="KW-1133">Transmembrane helix</keyword>
<dbReference type="PROSITE" id="PS50922">
    <property type="entry name" value="TLC"/>
    <property type="match status" value="1"/>
</dbReference>
<dbReference type="PANTHER" id="PTHR12560:SF0">
    <property type="entry name" value="LD18904P"/>
    <property type="match status" value="1"/>
</dbReference>
<dbReference type="Pfam" id="PF03798">
    <property type="entry name" value="TRAM_LAG1_CLN8"/>
    <property type="match status" value="1"/>
</dbReference>
<dbReference type="InterPro" id="IPR006634">
    <property type="entry name" value="TLC-dom"/>
</dbReference>